<name>A0ABU2TB31_9ACTN</name>
<sequence>MYAKLPRDQHIAAARKLRTALKRHGVQITDFTERPEKPEVIMYARHPHEKFFVVADTVKHPDTLRLEVSTPCFLPPGAKQQRF</sequence>
<keyword evidence="2" id="KW-1185">Reference proteome</keyword>
<accession>A0ABU2TB31</accession>
<dbReference type="Proteomes" id="UP001180551">
    <property type="component" value="Unassembled WGS sequence"/>
</dbReference>
<organism evidence="1 2">
    <name type="scientific">Streptomyces mooreae</name>
    <dbReference type="NCBI Taxonomy" id="3075523"/>
    <lineage>
        <taxon>Bacteria</taxon>
        <taxon>Bacillati</taxon>
        <taxon>Actinomycetota</taxon>
        <taxon>Actinomycetes</taxon>
        <taxon>Kitasatosporales</taxon>
        <taxon>Streptomycetaceae</taxon>
        <taxon>Streptomyces</taxon>
    </lineage>
</organism>
<reference evidence="1" key="1">
    <citation type="submission" date="2024-05" db="EMBL/GenBank/DDBJ databases">
        <title>30 novel species of actinomycetes from the DSMZ collection.</title>
        <authorList>
            <person name="Nouioui I."/>
        </authorList>
    </citation>
    <scope>NUCLEOTIDE SEQUENCE</scope>
    <source>
        <strain evidence="1">DSM 41527</strain>
    </source>
</reference>
<dbReference type="RefSeq" id="WP_311625247.1">
    <property type="nucleotide sequence ID" value="NZ_JAVRFE010000027.1"/>
</dbReference>
<comment type="caution">
    <text evidence="1">The sequence shown here is derived from an EMBL/GenBank/DDBJ whole genome shotgun (WGS) entry which is preliminary data.</text>
</comment>
<evidence type="ECO:0000313" key="1">
    <source>
        <dbReference type="EMBL" id="MDT0458149.1"/>
    </source>
</evidence>
<gene>
    <name evidence="1" type="ORF">RM550_20820</name>
</gene>
<proteinExistence type="predicted"/>
<protein>
    <submittedName>
        <fullName evidence="1">Uncharacterized protein</fullName>
    </submittedName>
</protein>
<dbReference type="EMBL" id="JAVRFE010000027">
    <property type="protein sequence ID" value="MDT0458149.1"/>
    <property type="molecule type" value="Genomic_DNA"/>
</dbReference>
<evidence type="ECO:0000313" key="2">
    <source>
        <dbReference type="Proteomes" id="UP001180551"/>
    </source>
</evidence>